<sequence length="172" mass="19863">MGKMMGVAPDRSIIQLLEECKTITIIVKILYQPIIQRIANNFVFTLHLSESSSSNSDNNSDEEYEDSLNTSQELEILYSILMGETQHGEMQKHCPSCHCPPERQRFFSPGKPRTLENVEAMIYQCERVFTEPISYQEIVQFFDAEIYWHDYQIDSSSLQKIITDSSLAEIRA</sequence>
<organism evidence="1 2">
    <name type="scientific">Atta colombica</name>
    <dbReference type="NCBI Taxonomy" id="520822"/>
    <lineage>
        <taxon>Eukaryota</taxon>
        <taxon>Metazoa</taxon>
        <taxon>Ecdysozoa</taxon>
        <taxon>Arthropoda</taxon>
        <taxon>Hexapoda</taxon>
        <taxon>Insecta</taxon>
        <taxon>Pterygota</taxon>
        <taxon>Neoptera</taxon>
        <taxon>Endopterygota</taxon>
        <taxon>Hymenoptera</taxon>
        <taxon>Apocrita</taxon>
        <taxon>Aculeata</taxon>
        <taxon>Formicoidea</taxon>
        <taxon>Formicidae</taxon>
        <taxon>Myrmicinae</taxon>
        <taxon>Atta</taxon>
    </lineage>
</organism>
<proteinExistence type="predicted"/>
<name>A0A195BFK0_9HYME</name>
<dbReference type="AlphaFoldDB" id="A0A195BFK0"/>
<reference evidence="1 2" key="1">
    <citation type="submission" date="2015-09" db="EMBL/GenBank/DDBJ databases">
        <title>Atta colombica WGS genome.</title>
        <authorList>
            <person name="Nygaard S."/>
            <person name="Hu H."/>
            <person name="Boomsma J."/>
            <person name="Zhang G."/>
        </authorList>
    </citation>
    <scope>NUCLEOTIDE SEQUENCE [LARGE SCALE GENOMIC DNA]</scope>
    <source>
        <strain evidence="1">Treedump-2</strain>
        <tissue evidence="1">Whole body</tissue>
    </source>
</reference>
<evidence type="ECO:0000313" key="2">
    <source>
        <dbReference type="Proteomes" id="UP000078540"/>
    </source>
</evidence>
<evidence type="ECO:0000313" key="1">
    <source>
        <dbReference type="EMBL" id="KYM82945.1"/>
    </source>
</evidence>
<accession>A0A195BFK0</accession>
<dbReference type="EMBL" id="KQ976504">
    <property type="protein sequence ID" value="KYM82945.1"/>
    <property type="molecule type" value="Genomic_DNA"/>
</dbReference>
<gene>
    <name evidence="1" type="ORF">ALC53_06657</name>
</gene>
<keyword evidence="2" id="KW-1185">Reference proteome</keyword>
<dbReference type="Proteomes" id="UP000078540">
    <property type="component" value="Unassembled WGS sequence"/>
</dbReference>
<protein>
    <submittedName>
        <fullName evidence="1">Uncharacterized protein</fullName>
    </submittedName>
</protein>